<gene>
    <name evidence="1" type="ORF">Tco025E_01432</name>
</gene>
<comment type="caution">
    <text evidence="1">The sequence shown here is derived from an EMBL/GenBank/DDBJ whole genome shotgun (WGS) entry which is preliminary data.</text>
</comment>
<dbReference type="OrthoDB" id="273839at2759"/>
<evidence type="ECO:0000313" key="2">
    <source>
        <dbReference type="Proteomes" id="UP000284403"/>
    </source>
</evidence>
<accession>A0A422Q8I0</accession>
<organism evidence="1 2">
    <name type="scientific">Trypanosoma conorhini</name>
    <dbReference type="NCBI Taxonomy" id="83891"/>
    <lineage>
        <taxon>Eukaryota</taxon>
        <taxon>Discoba</taxon>
        <taxon>Euglenozoa</taxon>
        <taxon>Kinetoplastea</taxon>
        <taxon>Metakinetoplastina</taxon>
        <taxon>Trypanosomatida</taxon>
        <taxon>Trypanosomatidae</taxon>
        <taxon>Trypanosoma</taxon>
    </lineage>
</organism>
<proteinExistence type="predicted"/>
<name>A0A422Q8I0_9TRYP</name>
<dbReference type="RefSeq" id="XP_029231489.1">
    <property type="nucleotide sequence ID" value="XM_029368370.1"/>
</dbReference>
<reference evidence="1 2" key="1">
    <citation type="journal article" date="2018" name="BMC Genomics">
        <title>Genomic comparison of Trypanosoma conorhini and Trypanosoma rangeli to Trypanosoma cruzi strains of high and low virulence.</title>
        <authorList>
            <person name="Bradwell K.R."/>
            <person name="Koparde V.N."/>
            <person name="Matveyev A.V."/>
            <person name="Serrano M.G."/>
            <person name="Alves J.M."/>
            <person name="Parikh H."/>
            <person name="Huang B."/>
            <person name="Lee V."/>
            <person name="Espinosa-Alvarez O."/>
            <person name="Ortiz P.A."/>
            <person name="Costa-Martins A.G."/>
            <person name="Teixeira M.M."/>
            <person name="Buck G.A."/>
        </authorList>
    </citation>
    <scope>NUCLEOTIDE SEQUENCE [LARGE SCALE GENOMIC DNA]</scope>
    <source>
        <strain evidence="1 2">025E</strain>
    </source>
</reference>
<protein>
    <submittedName>
        <fullName evidence="1">Uncharacterized protein</fullName>
    </submittedName>
</protein>
<dbReference type="Proteomes" id="UP000284403">
    <property type="component" value="Unassembled WGS sequence"/>
</dbReference>
<dbReference type="EMBL" id="MKKU01000048">
    <property type="protein sequence ID" value="RNF26283.1"/>
    <property type="molecule type" value="Genomic_DNA"/>
</dbReference>
<dbReference type="AlphaFoldDB" id="A0A422Q8I0"/>
<dbReference type="GeneID" id="40315043"/>
<evidence type="ECO:0000313" key="1">
    <source>
        <dbReference type="EMBL" id="RNF26283.1"/>
    </source>
</evidence>
<keyword evidence="2" id="KW-1185">Reference proteome</keyword>
<sequence>MDATVDLRRVAARRRAAAKRRRQRLLSASDNGAIVEYEPATSGAAAAPSQRISLPPRHTLTRPKLFAYYRLVTGGEPSSMQGDPAEESYNYSWFTPAGIERGRRRVKGRRRLQDALVAARDSRCALEEGVRGVFDSGHLYSPICRRFVRAADEKVIVEELKVKANQCVGNTEGAETTIILVQPVAGELPTEEEVLRDELIRVAPKGREWDRQHALRHGIGPTAQEAIIDGCVDPRYRLPGDYVRRNGRGVVVDAHGCPMPVKRKFASRDTEAALRRSVV</sequence>